<accession>A0ACB9EFP0</accession>
<comment type="caution">
    <text evidence="1">The sequence shown here is derived from an EMBL/GenBank/DDBJ whole genome shotgun (WGS) entry which is preliminary data.</text>
</comment>
<sequence>MVAAHQISRFSELDKEDVPMVITSSSDPLLWFMFMSLTSLYLIWTWDWRLNFQFAKYCVEVDDTGKWATPKGVLRVMDVQVSLLTSIFLQFIQKYWLAKYLPDSSSEDGGAKALLEQLEVQRQLQLRIEARGKYLKKIIEEQQRLGGVLSESDNKTDA</sequence>
<evidence type="ECO:0000313" key="2">
    <source>
        <dbReference type="Proteomes" id="UP001055879"/>
    </source>
</evidence>
<protein>
    <submittedName>
        <fullName evidence="1">Uncharacterized protein</fullName>
    </submittedName>
</protein>
<dbReference type="Proteomes" id="UP001055879">
    <property type="component" value="Linkage Group LG02"/>
</dbReference>
<keyword evidence="2" id="KW-1185">Reference proteome</keyword>
<reference evidence="2" key="1">
    <citation type="journal article" date="2022" name="Mol. Ecol. Resour.">
        <title>The genomes of chicory, endive, great burdock and yacon provide insights into Asteraceae palaeo-polyploidization history and plant inulin production.</title>
        <authorList>
            <person name="Fan W."/>
            <person name="Wang S."/>
            <person name="Wang H."/>
            <person name="Wang A."/>
            <person name="Jiang F."/>
            <person name="Liu H."/>
            <person name="Zhao H."/>
            <person name="Xu D."/>
            <person name="Zhang Y."/>
        </authorList>
    </citation>
    <scope>NUCLEOTIDE SEQUENCE [LARGE SCALE GENOMIC DNA]</scope>
    <source>
        <strain evidence="2">cv. Niubang</strain>
    </source>
</reference>
<proteinExistence type="predicted"/>
<organism evidence="1 2">
    <name type="scientific">Arctium lappa</name>
    <name type="common">Greater burdock</name>
    <name type="synonym">Lappa major</name>
    <dbReference type="NCBI Taxonomy" id="4217"/>
    <lineage>
        <taxon>Eukaryota</taxon>
        <taxon>Viridiplantae</taxon>
        <taxon>Streptophyta</taxon>
        <taxon>Embryophyta</taxon>
        <taxon>Tracheophyta</taxon>
        <taxon>Spermatophyta</taxon>
        <taxon>Magnoliopsida</taxon>
        <taxon>eudicotyledons</taxon>
        <taxon>Gunneridae</taxon>
        <taxon>Pentapetalae</taxon>
        <taxon>asterids</taxon>
        <taxon>campanulids</taxon>
        <taxon>Asterales</taxon>
        <taxon>Asteraceae</taxon>
        <taxon>Carduoideae</taxon>
        <taxon>Cardueae</taxon>
        <taxon>Arctiinae</taxon>
        <taxon>Arctium</taxon>
    </lineage>
</organism>
<evidence type="ECO:0000313" key="1">
    <source>
        <dbReference type="EMBL" id="KAI3757838.1"/>
    </source>
</evidence>
<gene>
    <name evidence="1" type="ORF">L6452_05381</name>
</gene>
<dbReference type="EMBL" id="CM042048">
    <property type="protein sequence ID" value="KAI3757838.1"/>
    <property type="molecule type" value="Genomic_DNA"/>
</dbReference>
<name>A0ACB9EFP0_ARCLA</name>
<reference evidence="1 2" key="2">
    <citation type="journal article" date="2022" name="Mol. Ecol. Resour.">
        <title>The genomes of chicory, endive, great burdock and yacon provide insights into Asteraceae paleo-polyploidization history and plant inulin production.</title>
        <authorList>
            <person name="Fan W."/>
            <person name="Wang S."/>
            <person name="Wang H."/>
            <person name="Wang A."/>
            <person name="Jiang F."/>
            <person name="Liu H."/>
            <person name="Zhao H."/>
            <person name="Xu D."/>
            <person name="Zhang Y."/>
        </authorList>
    </citation>
    <scope>NUCLEOTIDE SEQUENCE [LARGE SCALE GENOMIC DNA]</scope>
    <source>
        <strain evidence="2">cv. Niubang</strain>
    </source>
</reference>